<feature type="compositionally biased region" description="Acidic residues" evidence="1">
    <location>
        <begin position="80"/>
        <end position="114"/>
    </location>
</feature>
<feature type="region of interest" description="Disordered" evidence="1">
    <location>
        <begin position="1"/>
        <end position="23"/>
    </location>
</feature>
<keyword evidence="2" id="KW-0496">Mitochondrion</keyword>
<evidence type="ECO:0000313" key="2">
    <source>
        <dbReference type="EMBL" id="SPQ95365.1"/>
    </source>
</evidence>
<reference evidence="2 3" key="1">
    <citation type="submission" date="2018-03" db="EMBL/GenBank/DDBJ databases">
        <authorList>
            <person name="Fogelqvist J."/>
        </authorList>
    </citation>
    <scope>NUCLEOTIDE SEQUENCE [LARGE SCALE GENOMIC DNA]</scope>
</reference>
<feature type="region of interest" description="Disordered" evidence="1">
    <location>
        <begin position="53"/>
        <end position="114"/>
    </location>
</feature>
<proteinExistence type="predicted"/>
<sequence length="114" mass="12039">MLAPPPRFVPRPPSSSLPPPESLAEKDAALEKLEVLYSKKLEALKLASDCMAADGDPGQASAGDTRAQLSTPLMDHGDPNVDEDDIEETDDEIGALDDDNSAVDDGELSFEGDS</sequence>
<dbReference type="EMBL" id="OVEO01000004">
    <property type="protein sequence ID" value="SPQ95365.1"/>
    <property type="molecule type" value="Genomic_DNA"/>
</dbReference>
<accession>A0A3P3Y5A7</accession>
<feature type="compositionally biased region" description="Pro residues" evidence="1">
    <location>
        <begin position="1"/>
        <end position="21"/>
    </location>
</feature>
<geneLocation type="mitochondrion" evidence="2"/>
<gene>
    <name evidence="2" type="ORF">PLBR_LOCUS2580</name>
</gene>
<evidence type="ECO:0000256" key="1">
    <source>
        <dbReference type="SAM" id="MobiDB-lite"/>
    </source>
</evidence>
<organism evidence="2 3">
    <name type="scientific">Plasmodiophora brassicae</name>
    <name type="common">Clubroot disease agent</name>
    <dbReference type="NCBI Taxonomy" id="37360"/>
    <lineage>
        <taxon>Eukaryota</taxon>
        <taxon>Sar</taxon>
        <taxon>Rhizaria</taxon>
        <taxon>Endomyxa</taxon>
        <taxon>Phytomyxea</taxon>
        <taxon>Plasmodiophorida</taxon>
        <taxon>Plasmodiophoridae</taxon>
        <taxon>Plasmodiophora</taxon>
    </lineage>
</organism>
<name>A0A3P3Y5A7_PLABS</name>
<dbReference type="Proteomes" id="UP000290189">
    <property type="component" value="Unassembled WGS sequence"/>
</dbReference>
<dbReference type="AlphaFoldDB" id="A0A3P3Y5A7"/>
<evidence type="ECO:0000313" key="3">
    <source>
        <dbReference type="Proteomes" id="UP000290189"/>
    </source>
</evidence>
<protein>
    <submittedName>
        <fullName evidence="2">Uncharacterized protein</fullName>
    </submittedName>
</protein>